<reference evidence="10" key="1">
    <citation type="journal article" date="2014" name="Science">
        <title>Ancient hybridizations among the ancestral genomes of bread wheat.</title>
        <authorList>
            <consortium name="International Wheat Genome Sequencing Consortium,"/>
            <person name="Marcussen T."/>
            <person name="Sandve S.R."/>
            <person name="Heier L."/>
            <person name="Spannagl M."/>
            <person name="Pfeifer M."/>
            <person name="Jakobsen K.S."/>
            <person name="Wulff B.B."/>
            <person name="Steuernagel B."/>
            <person name="Mayer K.F."/>
            <person name="Olsen O.A."/>
        </authorList>
    </citation>
    <scope>NUCLEOTIDE SEQUENCE [LARGE SCALE GENOMIC DNA]</scope>
    <source>
        <strain evidence="10">cv. AL8/78</strain>
    </source>
</reference>
<dbReference type="EnsemblPlants" id="AET6Gv20132300.2">
    <property type="protein sequence ID" value="AET6Gv20132300.2"/>
    <property type="gene ID" value="AET6Gv20132300"/>
</dbReference>
<sequence>QQKAAKMAMVLDAFASYVHNMLTEMASEELQMLLGVGGEIDKMDIKLRDLKNFLTDVDKRNITDKSVQEMVAQLKRALYEAADILDLCKLKAIERGPSTVDVGCFNPLLFCMRNPFHAHDIGTRIKALNKRLNTIKERSAAFSFINLGSYEDHGCKVHGFHSRNTSRETAGELNRLGIVGENIEEDTRELVEIMLTEKEGNTNIMVVAIVGVGGIGKTTLAQKIFNDKTIKAEFDKTIWLSINQDFDKVELLRTIITLAGGVHGGEKAVAVLQPILTTTLTEKKLFLVLDDMWSHRAWGDVLETPLANTVAQGSRVLVTTRAESVAKGMKAVLHHHVKKLEEEDAWSLLKKQVSN</sequence>
<dbReference type="CDD" id="cd14798">
    <property type="entry name" value="RX-CC_like"/>
    <property type="match status" value="1"/>
</dbReference>
<comment type="similarity">
    <text evidence="1">Belongs to the disease resistance NB-LRR family.</text>
</comment>
<keyword evidence="6" id="KW-0067">ATP-binding</keyword>
<dbReference type="Gene3D" id="3.40.50.300">
    <property type="entry name" value="P-loop containing nucleotide triphosphate hydrolases"/>
    <property type="match status" value="1"/>
</dbReference>
<keyword evidence="10" id="KW-1185">Reference proteome</keyword>
<keyword evidence="4" id="KW-0547">Nucleotide-binding</keyword>
<dbReference type="InterPro" id="IPR038005">
    <property type="entry name" value="RX-like_CC"/>
</dbReference>
<keyword evidence="5" id="KW-0611">Plant defense</keyword>
<evidence type="ECO:0000256" key="4">
    <source>
        <dbReference type="ARBA" id="ARBA00022741"/>
    </source>
</evidence>
<feature type="domain" description="Disease resistance N-terminal" evidence="8">
    <location>
        <begin position="16"/>
        <end position="96"/>
    </location>
</feature>
<dbReference type="Pfam" id="PF18052">
    <property type="entry name" value="Rx_N"/>
    <property type="match status" value="1"/>
</dbReference>
<proteinExistence type="inferred from homology"/>
<dbReference type="Pfam" id="PF00931">
    <property type="entry name" value="NB-ARC"/>
    <property type="match status" value="1"/>
</dbReference>
<evidence type="ECO:0000256" key="1">
    <source>
        <dbReference type="ARBA" id="ARBA00008894"/>
    </source>
</evidence>
<evidence type="ECO:0000256" key="5">
    <source>
        <dbReference type="ARBA" id="ARBA00022821"/>
    </source>
</evidence>
<evidence type="ECO:0000256" key="6">
    <source>
        <dbReference type="ARBA" id="ARBA00022840"/>
    </source>
</evidence>
<keyword evidence="2" id="KW-0433">Leucine-rich repeat</keyword>
<evidence type="ECO:0000313" key="9">
    <source>
        <dbReference type="EnsemblPlants" id="AET6Gv20132300.2"/>
    </source>
</evidence>
<evidence type="ECO:0000259" key="7">
    <source>
        <dbReference type="Pfam" id="PF00931"/>
    </source>
</evidence>
<organism evidence="9 10">
    <name type="scientific">Aegilops tauschii subsp. strangulata</name>
    <name type="common">Goatgrass</name>
    <dbReference type="NCBI Taxonomy" id="200361"/>
    <lineage>
        <taxon>Eukaryota</taxon>
        <taxon>Viridiplantae</taxon>
        <taxon>Streptophyta</taxon>
        <taxon>Embryophyta</taxon>
        <taxon>Tracheophyta</taxon>
        <taxon>Spermatophyta</taxon>
        <taxon>Magnoliopsida</taxon>
        <taxon>Liliopsida</taxon>
        <taxon>Poales</taxon>
        <taxon>Poaceae</taxon>
        <taxon>BOP clade</taxon>
        <taxon>Pooideae</taxon>
        <taxon>Triticodae</taxon>
        <taxon>Triticeae</taxon>
        <taxon>Triticinae</taxon>
        <taxon>Aegilops</taxon>
    </lineage>
</organism>
<dbReference type="InterPro" id="IPR041118">
    <property type="entry name" value="Rx_N"/>
</dbReference>
<dbReference type="AlphaFoldDB" id="A0A453MXA9"/>
<feature type="domain" description="NB-ARC" evidence="7">
    <location>
        <begin position="192"/>
        <end position="353"/>
    </location>
</feature>
<evidence type="ECO:0000259" key="8">
    <source>
        <dbReference type="Pfam" id="PF18052"/>
    </source>
</evidence>
<dbReference type="SUPFAM" id="SSF52540">
    <property type="entry name" value="P-loop containing nucleoside triphosphate hydrolases"/>
    <property type="match status" value="1"/>
</dbReference>
<dbReference type="PANTHER" id="PTHR36766:SF36">
    <property type="entry name" value="AAA+ ATPASE DOMAIN-CONTAINING PROTEIN"/>
    <property type="match status" value="1"/>
</dbReference>
<reference evidence="9" key="4">
    <citation type="submission" date="2019-03" db="UniProtKB">
        <authorList>
            <consortium name="EnsemblPlants"/>
        </authorList>
    </citation>
    <scope>IDENTIFICATION</scope>
</reference>
<evidence type="ECO:0000313" key="10">
    <source>
        <dbReference type="Proteomes" id="UP000015105"/>
    </source>
</evidence>
<dbReference type="Gene3D" id="1.20.5.4130">
    <property type="match status" value="1"/>
</dbReference>
<evidence type="ECO:0000256" key="2">
    <source>
        <dbReference type="ARBA" id="ARBA00022614"/>
    </source>
</evidence>
<protein>
    <recommendedName>
        <fullName evidence="11">NB-ARC domain-containing protein</fullName>
    </recommendedName>
</protein>
<dbReference type="InterPro" id="IPR027417">
    <property type="entry name" value="P-loop_NTPase"/>
</dbReference>
<evidence type="ECO:0008006" key="11">
    <source>
        <dbReference type="Google" id="ProtNLM"/>
    </source>
</evidence>
<accession>A0A453MXA9</accession>
<dbReference type="PANTHER" id="PTHR36766">
    <property type="entry name" value="PLANT BROAD-SPECTRUM MILDEW RESISTANCE PROTEIN RPW8"/>
    <property type="match status" value="1"/>
</dbReference>
<dbReference type="GO" id="GO:0043531">
    <property type="term" value="F:ADP binding"/>
    <property type="evidence" value="ECO:0007669"/>
    <property type="project" value="InterPro"/>
</dbReference>
<reference evidence="9" key="3">
    <citation type="journal article" date="2017" name="Nature">
        <title>Genome sequence of the progenitor of the wheat D genome Aegilops tauschii.</title>
        <authorList>
            <person name="Luo M.C."/>
            <person name="Gu Y.Q."/>
            <person name="Puiu D."/>
            <person name="Wang H."/>
            <person name="Twardziok S.O."/>
            <person name="Deal K.R."/>
            <person name="Huo N."/>
            <person name="Zhu T."/>
            <person name="Wang L."/>
            <person name="Wang Y."/>
            <person name="McGuire P.E."/>
            <person name="Liu S."/>
            <person name="Long H."/>
            <person name="Ramasamy R.K."/>
            <person name="Rodriguez J.C."/>
            <person name="Van S.L."/>
            <person name="Yuan L."/>
            <person name="Wang Z."/>
            <person name="Xia Z."/>
            <person name="Xiao L."/>
            <person name="Anderson O.D."/>
            <person name="Ouyang S."/>
            <person name="Liang Y."/>
            <person name="Zimin A.V."/>
            <person name="Pertea G."/>
            <person name="Qi P."/>
            <person name="Bennetzen J.L."/>
            <person name="Dai X."/>
            <person name="Dawson M.W."/>
            <person name="Muller H.G."/>
            <person name="Kugler K."/>
            <person name="Rivarola-Duarte L."/>
            <person name="Spannagl M."/>
            <person name="Mayer K.F.X."/>
            <person name="Lu F.H."/>
            <person name="Bevan M.W."/>
            <person name="Leroy P."/>
            <person name="Li P."/>
            <person name="You F.M."/>
            <person name="Sun Q."/>
            <person name="Liu Z."/>
            <person name="Lyons E."/>
            <person name="Wicker T."/>
            <person name="Salzberg S.L."/>
            <person name="Devos K.M."/>
            <person name="Dvorak J."/>
        </authorList>
    </citation>
    <scope>NUCLEOTIDE SEQUENCE [LARGE SCALE GENOMIC DNA]</scope>
    <source>
        <strain evidence="9">cv. AL8/78</strain>
    </source>
</reference>
<reference evidence="9" key="5">
    <citation type="journal article" date="2021" name="G3 (Bethesda)">
        <title>Aegilops tauschii genome assembly Aet v5.0 features greater sequence contiguity and improved annotation.</title>
        <authorList>
            <person name="Wang L."/>
            <person name="Zhu T."/>
            <person name="Rodriguez J.C."/>
            <person name="Deal K.R."/>
            <person name="Dubcovsky J."/>
            <person name="McGuire P.E."/>
            <person name="Lux T."/>
            <person name="Spannagl M."/>
            <person name="Mayer K.F.X."/>
            <person name="Baldrich P."/>
            <person name="Meyers B.C."/>
            <person name="Huo N."/>
            <person name="Gu Y.Q."/>
            <person name="Zhou H."/>
            <person name="Devos K.M."/>
            <person name="Bennetzen J.L."/>
            <person name="Unver T."/>
            <person name="Budak H."/>
            <person name="Gulick P.J."/>
            <person name="Galiba G."/>
            <person name="Kalapos B."/>
            <person name="Nelson D.R."/>
            <person name="Li P."/>
            <person name="You F.M."/>
            <person name="Luo M.C."/>
            <person name="Dvorak J."/>
        </authorList>
    </citation>
    <scope>NUCLEOTIDE SEQUENCE [LARGE SCALE GENOMIC DNA]</scope>
    <source>
        <strain evidence="9">cv. AL8/78</strain>
    </source>
</reference>
<reference evidence="10" key="2">
    <citation type="journal article" date="2017" name="Nat. Plants">
        <title>The Aegilops tauschii genome reveals multiple impacts of transposons.</title>
        <authorList>
            <person name="Zhao G."/>
            <person name="Zou C."/>
            <person name="Li K."/>
            <person name="Wang K."/>
            <person name="Li T."/>
            <person name="Gao L."/>
            <person name="Zhang X."/>
            <person name="Wang H."/>
            <person name="Yang Z."/>
            <person name="Liu X."/>
            <person name="Jiang W."/>
            <person name="Mao L."/>
            <person name="Kong X."/>
            <person name="Jiao Y."/>
            <person name="Jia J."/>
        </authorList>
    </citation>
    <scope>NUCLEOTIDE SEQUENCE [LARGE SCALE GENOMIC DNA]</scope>
    <source>
        <strain evidence="10">cv. AL8/78</strain>
    </source>
</reference>
<name>A0A453MXA9_AEGTS</name>
<dbReference type="Gramene" id="AET6Gv20132300.2">
    <property type="protein sequence ID" value="AET6Gv20132300.2"/>
    <property type="gene ID" value="AET6Gv20132300"/>
</dbReference>
<dbReference type="GO" id="GO:0005524">
    <property type="term" value="F:ATP binding"/>
    <property type="evidence" value="ECO:0007669"/>
    <property type="project" value="UniProtKB-KW"/>
</dbReference>
<dbReference type="PRINTS" id="PR00364">
    <property type="entry name" value="DISEASERSIST"/>
</dbReference>
<keyword evidence="3" id="KW-0677">Repeat</keyword>
<dbReference type="GO" id="GO:0006952">
    <property type="term" value="P:defense response"/>
    <property type="evidence" value="ECO:0007669"/>
    <property type="project" value="UniProtKB-KW"/>
</dbReference>
<dbReference type="InterPro" id="IPR002182">
    <property type="entry name" value="NB-ARC"/>
</dbReference>
<evidence type="ECO:0000256" key="3">
    <source>
        <dbReference type="ARBA" id="ARBA00022737"/>
    </source>
</evidence>
<dbReference type="Proteomes" id="UP000015105">
    <property type="component" value="Chromosome 6D"/>
</dbReference>